<dbReference type="AlphaFoldDB" id="A0AAD6WVI8"/>
<evidence type="ECO:0000313" key="2">
    <source>
        <dbReference type="Proteomes" id="UP001218188"/>
    </source>
</evidence>
<name>A0AAD6WVI8_9AGAR</name>
<sequence length="547" mass="61623">MHPCLLVDEIFCHIADSAKRGRKGDVYRLALTCKAFTESALDILWREIDTLMNLMFLLPPDLWYGDDVLGQPEISCMTRETIASDWTRFLVHARRVKEFTYDSDSELFDTVLRPPWNNTFDEHTVLCHLHEQCPEPYMLPTLSILSWNNNVKSIHMFICPTLRNLCLHSSTAYPGVVELLEANAPIVTSLKLNGRRAPSAMETDATLIDALSLAIVRMDRLTSFDCNLRIRPSALLHLSRLPMLHRLLFPFDSADYNAFISAVSTPFFPGLTELLILPSESTLLCSLLKGVSSTQLEWVCWEITDTHPHSILDVAAILATHPSRHALKRVFISAQWDVVLGGLPPGLITLHTFEALLALTNLNYLDLRLSWLSIGNEDVGEIARSLPRLTDLNLGASNGIILPPRITLRALLLLFQHCPLQSLGIVVDASHNVPEEEFNLPLTRTDTLIHNGRQLRRLDFGNSRIGPTKIAPITTFLSGLVPRLTTLTAWRRYVADIFPDPVPRPSSSPAMWKQVADMYEQLTLHEQPAASDSWQGFNVVRREQHSE</sequence>
<proteinExistence type="predicted"/>
<comment type="caution">
    <text evidence="1">The sequence shown here is derived from an EMBL/GenBank/DDBJ whole genome shotgun (WGS) entry which is preliminary data.</text>
</comment>
<keyword evidence="2" id="KW-1185">Reference proteome</keyword>
<accession>A0AAD6WVI8</accession>
<evidence type="ECO:0008006" key="3">
    <source>
        <dbReference type="Google" id="ProtNLM"/>
    </source>
</evidence>
<gene>
    <name evidence="1" type="ORF">C8F04DRAFT_1402185</name>
</gene>
<reference evidence="1" key="1">
    <citation type="submission" date="2023-03" db="EMBL/GenBank/DDBJ databases">
        <title>Massive genome expansion in bonnet fungi (Mycena s.s.) driven by repeated elements and novel gene families across ecological guilds.</title>
        <authorList>
            <consortium name="Lawrence Berkeley National Laboratory"/>
            <person name="Harder C.B."/>
            <person name="Miyauchi S."/>
            <person name="Viragh M."/>
            <person name="Kuo A."/>
            <person name="Thoen E."/>
            <person name="Andreopoulos B."/>
            <person name="Lu D."/>
            <person name="Skrede I."/>
            <person name="Drula E."/>
            <person name="Henrissat B."/>
            <person name="Morin E."/>
            <person name="Kohler A."/>
            <person name="Barry K."/>
            <person name="LaButti K."/>
            <person name="Morin E."/>
            <person name="Salamov A."/>
            <person name="Lipzen A."/>
            <person name="Mereny Z."/>
            <person name="Hegedus B."/>
            <person name="Baldrian P."/>
            <person name="Stursova M."/>
            <person name="Weitz H."/>
            <person name="Taylor A."/>
            <person name="Grigoriev I.V."/>
            <person name="Nagy L.G."/>
            <person name="Martin F."/>
            <person name="Kauserud H."/>
        </authorList>
    </citation>
    <scope>NUCLEOTIDE SEQUENCE</scope>
    <source>
        <strain evidence="1">CBHHK200</strain>
    </source>
</reference>
<dbReference type="Gene3D" id="3.80.10.10">
    <property type="entry name" value="Ribonuclease Inhibitor"/>
    <property type="match status" value="1"/>
</dbReference>
<evidence type="ECO:0000313" key="1">
    <source>
        <dbReference type="EMBL" id="KAJ7022704.1"/>
    </source>
</evidence>
<dbReference type="EMBL" id="JARJCM010000204">
    <property type="protein sequence ID" value="KAJ7022704.1"/>
    <property type="molecule type" value="Genomic_DNA"/>
</dbReference>
<dbReference type="Proteomes" id="UP001218188">
    <property type="component" value="Unassembled WGS sequence"/>
</dbReference>
<organism evidence="1 2">
    <name type="scientific">Mycena alexandri</name>
    <dbReference type="NCBI Taxonomy" id="1745969"/>
    <lineage>
        <taxon>Eukaryota</taxon>
        <taxon>Fungi</taxon>
        <taxon>Dikarya</taxon>
        <taxon>Basidiomycota</taxon>
        <taxon>Agaricomycotina</taxon>
        <taxon>Agaricomycetes</taxon>
        <taxon>Agaricomycetidae</taxon>
        <taxon>Agaricales</taxon>
        <taxon>Marasmiineae</taxon>
        <taxon>Mycenaceae</taxon>
        <taxon>Mycena</taxon>
    </lineage>
</organism>
<protein>
    <recommendedName>
        <fullName evidence="3">F-box domain-containing protein</fullName>
    </recommendedName>
</protein>
<dbReference type="InterPro" id="IPR032675">
    <property type="entry name" value="LRR_dom_sf"/>
</dbReference>